<dbReference type="InterPro" id="IPR015797">
    <property type="entry name" value="NUDIX_hydrolase-like_dom_sf"/>
</dbReference>
<dbReference type="SUPFAM" id="SSF55811">
    <property type="entry name" value="Nudix"/>
    <property type="match status" value="1"/>
</dbReference>
<dbReference type="GO" id="GO:0047631">
    <property type="term" value="F:ADP-ribose diphosphatase activity"/>
    <property type="evidence" value="ECO:0007669"/>
    <property type="project" value="InterPro"/>
</dbReference>
<proteinExistence type="predicted"/>
<dbReference type="InterPro" id="IPR000086">
    <property type="entry name" value="NUDIX_hydrolase_dom"/>
</dbReference>
<dbReference type="InterPro" id="IPR039989">
    <property type="entry name" value="NUDT9"/>
</dbReference>
<dbReference type="Pfam" id="PF25969">
    <property type="entry name" value="NUDT9_N"/>
    <property type="match status" value="1"/>
</dbReference>
<dbReference type="EMBL" id="OU896722">
    <property type="protein sequence ID" value="CAG9817838.1"/>
    <property type="molecule type" value="Genomic_DNA"/>
</dbReference>
<name>A0A9N9SCP2_PHACE</name>
<sequence length="286" mass="32794">MKRINVPLRMFHEKCRNTVYPFSKVIRSSVTDEQVPWSFPWNSYDPPEYNSQVLLNKPWADPPLDNPDFKPQWNKLDGLINRRSHMGDYKISDGRPLNPEGRTGIKGRGVLGKWGPNHAADPIVTRWKLVDSKKLLDPSTNLPILQFCSIQRRDCKQWALPGGMVDPGEKVTETLQREFLEEALNSLEASEEQRENDAKIIKLFFSGGVTIYEGYVDDPRNTDNAWMETVAVNFHDETGEVVGKFDLKAGDDAQHVQWVDIHKDLELYASHSNLIKSVVQKLQAHW</sequence>
<reference evidence="3" key="1">
    <citation type="submission" date="2022-01" db="EMBL/GenBank/DDBJ databases">
        <authorList>
            <person name="King R."/>
        </authorList>
    </citation>
    <scope>NUCLEOTIDE SEQUENCE</scope>
</reference>
<accession>A0A9N9SCP2</accession>
<dbReference type="Proteomes" id="UP001153737">
    <property type="component" value="Chromosome 16"/>
</dbReference>
<dbReference type="AlphaFoldDB" id="A0A9N9SCP2"/>
<dbReference type="CDD" id="cd03670">
    <property type="entry name" value="NUDIX_ADPRase_Nudt9"/>
    <property type="match status" value="1"/>
</dbReference>
<reference evidence="3" key="2">
    <citation type="submission" date="2022-10" db="EMBL/GenBank/DDBJ databases">
        <authorList>
            <consortium name="ENA_rothamsted_submissions"/>
            <consortium name="culmorum"/>
            <person name="King R."/>
        </authorList>
    </citation>
    <scope>NUCLEOTIDE SEQUENCE</scope>
</reference>
<gene>
    <name evidence="3" type="ORF">PHAECO_LOCUS5173</name>
</gene>
<keyword evidence="4" id="KW-1185">Reference proteome</keyword>
<evidence type="ECO:0000259" key="2">
    <source>
        <dbReference type="PROSITE" id="PS51462"/>
    </source>
</evidence>
<dbReference type="FunFam" id="3.90.79.10:FF:000021">
    <property type="entry name" value="ADP-ribose pyrophosphatase, mitochondrial isoform X1"/>
    <property type="match status" value="1"/>
</dbReference>
<feature type="domain" description="Nudix hydrolase" evidence="2">
    <location>
        <begin position="126"/>
        <end position="281"/>
    </location>
</feature>
<evidence type="ECO:0000313" key="4">
    <source>
        <dbReference type="Proteomes" id="UP001153737"/>
    </source>
</evidence>
<dbReference type="OrthoDB" id="9972248at2759"/>
<evidence type="ECO:0000256" key="1">
    <source>
        <dbReference type="SAM" id="MobiDB-lite"/>
    </source>
</evidence>
<dbReference type="PANTHER" id="PTHR13030:SF8">
    <property type="entry name" value="ADP-RIBOSE PYROPHOSPHATASE, MITOCHONDRIAL"/>
    <property type="match status" value="1"/>
</dbReference>
<dbReference type="PANTHER" id="PTHR13030">
    <property type="entry name" value="NUDIX HYDROLASE"/>
    <property type="match status" value="1"/>
</dbReference>
<dbReference type="Pfam" id="PF00293">
    <property type="entry name" value="NUDIX"/>
    <property type="match status" value="1"/>
</dbReference>
<dbReference type="PROSITE" id="PS51462">
    <property type="entry name" value="NUDIX"/>
    <property type="match status" value="1"/>
</dbReference>
<organism evidence="3 4">
    <name type="scientific">Phaedon cochleariae</name>
    <name type="common">Mustard beetle</name>
    <dbReference type="NCBI Taxonomy" id="80249"/>
    <lineage>
        <taxon>Eukaryota</taxon>
        <taxon>Metazoa</taxon>
        <taxon>Ecdysozoa</taxon>
        <taxon>Arthropoda</taxon>
        <taxon>Hexapoda</taxon>
        <taxon>Insecta</taxon>
        <taxon>Pterygota</taxon>
        <taxon>Neoptera</taxon>
        <taxon>Endopterygota</taxon>
        <taxon>Coleoptera</taxon>
        <taxon>Polyphaga</taxon>
        <taxon>Cucujiformia</taxon>
        <taxon>Chrysomeloidea</taxon>
        <taxon>Chrysomelidae</taxon>
        <taxon>Chrysomelinae</taxon>
        <taxon>Chrysomelini</taxon>
        <taxon>Phaedon</taxon>
    </lineage>
</organism>
<protein>
    <recommendedName>
        <fullName evidence="2">Nudix hydrolase domain-containing protein</fullName>
    </recommendedName>
</protein>
<dbReference type="Gene3D" id="3.90.79.10">
    <property type="entry name" value="Nucleoside Triphosphate Pyrophosphohydrolase"/>
    <property type="match status" value="1"/>
</dbReference>
<evidence type="ECO:0000313" key="3">
    <source>
        <dbReference type="EMBL" id="CAG9817838.1"/>
    </source>
</evidence>
<feature type="region of interest" description="Disordered" evidence="1">
    <location>
        <begin position="90"/>
        <end position="110"/>
    </location>
</feature>